<dbReference type="SUPFAM" id="SSF50965">
    <property type="entry name" value="Galactose oxidase, central domain"/>
    <property type="match status" value="1"/>
</dbReference>
<evidence type="ECO:0000259" key="3">
    <source>
        <dbReference type="Pfam" id="PF07250"/>
    </source>
</evidence>
<proteinExistence type="predicted"/>
<dbReference type="InterPro" id="IPR015202">
    <property type="entry name" value="GO-like_E_set"/>
</dbReference>
<dbReference type="PANTHER" id="PTHR32208">
    <property type="entry name" value="SECRETED PROTEIN-RELATED"/>
    <property type="match status" value="1"/>
</dbReference>
<feature type="domain" description="Galactose oxidase-like Early set" evidence="4">
    <location>
        <begin position="451"/>
        <end position="544"/>
    </location>
</feature>
<dbReference type="InterPro" id="IPR037293">
    <property type="entry name" value="Gal_Oxidase_central_sf"/>
</dbReference>
<reference evidence="5 6" key="1">
    <citation type="submission" date="2024-01" db="EMBL/GenBank/DDBJ databases">
        <title>A draft genome for the cacao thread blight pathogen Marasmiellus scandens.</title>
        <authorList>
            <person name="Baruah I.K."/>
            <person name="Leung J."/>
            <person name="Bukari Y."/>
            <person name="Amoako-Attah I."/>
            <person name="Meinhardt L.W."/>
            <person name="Bailey B.A."/>
            <person name="Cohen S.P."/>
        </authorList>
    </citation>
    <scope>NUCLEOTIDE SEQUENCE [LARGE SCALE GENOMIC DNA]</scope>
    <source>
        <strain evidence="5 6">GH-19</strain>
    </source>
</reference>
<dbReference type="Pfam" id="PF07250">
    <property type="entry name" value="Glyoxal_oxid_N"/>
    <property type="match status" value="1"/>
</dbReference>
<dbReference type="InterPro" id="IPR009880">
    <property type="entry name" value="Glyoxal_oxidase_N"/>
</dbReference>
<dbReference type="EMBL" id="JBANRG010000066">
    <property type="protein sequence ID" value="KAK7440787.1"/>
    <property type="molecule type" value="Genomic_DNA"/>
</dbReference>
<dbReference type="InterPro" id="IPR013783">
    <property type="entry name" value="Ig-like_fold"/>
</dbReference>
<dbReference type="Proteomes" id="UP001498398">
    <property type="component" value="Unassembled WGS sequence"/>
</dbReference>
<dbReference type="SUPFAM" id="SSF81296">
    <property type="entry name" value="E set domains"/>
    <property type="match status" value="1"/>
</dbReference>
<feature type="domain" description="Glyoxal oxidase N-terminal" evidence="3">
    <location>
        <begin position="66"/>
        <end position="446"/>
    </location>
</feature>
<dbReference type="InterPro" id="IPR011043">
    <property type="entry name" value="Gal_Oxase/kelch_b-propeller"/>
</dbReference>
<dbReference type="Gene3D" id="2.60.40.10">
    <property type="entry name" value="Immunoglobulins"/>
    <property type="match status" value="1"/>
</dbReference>
<evidence type="ECO:0000313" key="5">
    <source>
        <dbReference type="EMBL" id="KAK7440787.1"/>
    </source>
</evidence>
<keyword evidence="6" id="KW-1185">Reference proteome</keyword>
<evidence type="ECO:0000259" key="4">
    <source>
        <dbReference type="Pfam" id="PF09118"/>
    </source>
</evidence>
<accession>A0ABR1IXS6</accession>
<organism evidence="5 6">
    <name type="scientific">Marasmiellus scandens</name>
    <dbReference type="NCBI Taxonomy" id="2682957"/>
    <lineage>
        <taxon>Eukaryota</taxon>
        <taxon>Fungi</taxon>
        <taxon>Dikarya</taxon>
        <taxon>Basidiomycota</taxon>
        <taxon>Agaricomycotina</taxon>
        <taxon>Agaricomycetes</taxon>
        <taxon>Agaricomycetidae</taxon>
        <taxon>Agaricales</taxon>
        <taxon>Marasmiineae</taxon>
        <taxon>Omphalotaceae</taxon>
        <taxon>Marasmiellus</taxon>
    </lineage>
</organism>
<evidence type="ECO:0008006" key="7">
    <source>
        <dbReference type="Google" id="ProtNLM"/>
    </source>
</evidence>
<dbReference type="Gene3D" id="2.130.10.80">
    <property type="entry name" value="Galactose oxidase/kelch, beta-propeller"/>
    <property type="match status" value="1"/>
</dbReference>
<protein>
    <recommendedName>
        <fullName evidence="7">Copper radical oxidase</fullName>
    </recommendedName>
</protein>
<comment type="caution">
    <text evidence="5">The sequence shown here is derived from an EMBL/GenBank/DDBJ whole genome shotgun (WGS) entry which is preliminary data.</text>
</comment>
<dbReference type="CDD" id="cd02851">
    <property type="entry name" value="E_set_GO_C"/>
    <property type="match status" value="1"/>
</dbReference>
<feature type="signal peptide" evidence="2">
    <location>
        <begin position="1"/>
        <end position="22"/>
    </location>
</feature>
<sequence length="607" mass="66505">MKLSPVFRSLLTSAVFATVSVAQYAPGQWSLVQDGHSGVSALELAVVSETTAIIFDKVEHNPLETQGHVAWATELDLVTRTVRPLNPTSNTWCGVGNFLSNGTMVSSGGNPIVIAGGNGLAAIRLFDPCEDKTCDVIEDQSVRRLASLRWYQSSARIEDGSILIMGGSWDNIIINLPNITNPTYEYYPPKNMHGQNGTPIYMPFLDETLNANFFPLLMQLPDGNFFVAAKNKAIIWDRRTNQEIRRLPDVPNGVIITNPIPAGSTLLPLTPENNYTPEVLICGGSTYPDDLPSWERFVASSQEPASNQCIRMVLDDAGIEKGWEVEQMPQPRIMSEMVLLPDGRVLILNGAQTGISGYTWAANQIDESDADHPALTPALYDPRAPAGQRFTQDGLPTSEIARMYHSTATLTPNASILIAGSNPNDDIQLNNTFPTEYRLEWLSPPYMDYTRPTYTNLPATLNYNETITLQVDIAEGAQNVSVVIMDLGFATHGVHMDQRLVGLVSELSDDRTQLTVTGPPSPTIYSPGPAFMYLLVNGVPSFGSKLLIGTGAQPPFDEDAFVNVLSQQPIYWDRWTAAHPETSEEERQFFSTLSAGQTYPTGGLNGY</sequence>
<feature type="chain" id="PRO_5046892143" description="Copper radical oxidase" evidence="2">
    <location>
        <begin position="23"/>
        <end position="607"/>
    </location>
</feature>
<evidence type="ECO:0000256" key="1">
    <source>
        <dbReference type="ARBA" id="ARBA00022729"/>
    </source>
</evidence>
<dbReference type="InterPro" id="IPR014756">
    <property type="entry name" value="Ig_E-set"/>
</dbReference>
<name>A0ABR1IXS6_9AGAR</name>
<dbReference type="PANTHER" id="PTHR32208:SF96">
    <property type="entry name" value="GLYOXAL OXIDASE"/>
    <property type="match status" value="1"/>
</dbReference>
<evidence type="ECO:0000313" key="6">
    <source>
        <dbReference type="Proteomes" id="UP001498398"/>
    </source>
</evidence>
<dbReference type="Pfam" id="PF09118">
    <property type="entry name" value="GO-like_E_set"/>
    <property type="match status" value="1"/>
</dbReference>
<keyword evidence="1 2" id="KW-0732">Signal</keyword>
<gene>
    <name evidence="5" type="ORF">VKT23_016864</name>
</gene>
<evidence type="ECO:0000256" key="2">
    <source>
        <dbReference type="SAM" id="SignalP"/>
    </source>
</evidence>